<keyword evidence="2" id="KW-1185">Reference proteome</keyword>
<dbReference type="Pfam" id="PF04450">
    <property type="entry name" value="BSP"/>
    <property type="match status" value="1"/>
</dbReference>
<dbReference type="InterPro" id="IPR007541">
    <property type="entry name" value="Uncharacterised_BSP"/>
</dbReference>
<dbReference type="EMBL" id="OZ021736">
    <property type="protein sequence ID" value="CAK9315756.1"/>
    <property type="molecule type" value="Genomic_DNA"/>
</dbReference>
<dbReference type="PANTHER" id="PTHR33321">
    <property type="match status" value="1"/>
</dbReference>
<dbReference type="PANTHER" id="PTHR33321:SF12">
    <property type="entry name" value="PLANT BASIC SECRETORY PROTEIN (BSP) FAMILY PROTEIN"/>
    <property type="match status" value="1"/>
</dbReference>
<accession>A0ABP0Y9E8</accession>
<name>A0ABP0Y9E8_9ROSI</name>
<organism evidence="1 2">
    <name type="scientific">Citrullus colocynthis</name>
    <name type="common">colocynth</name>
    <dbReference type="NCBI Taxonomy" id="252529"/>
    <lineage>
        <taxon>Eukaryota</taxon>
        <taxon>Viridiplantae</taxon>
        <taxon>Streptophyta</taxon>
        <taxon>Embryophyta</taxon>
        <taxon>Tracheophyta</taxon>
        <taxon>Spermatophyta</taxon>
        <taxon>Magnoliopsida</taxon>
        <taxon>eudicotyledons</taxon>
        <taxon>Gunneridae</taxon>
        <taxon>Pentapetalae</taxon>
        <taxon>rosids</taxon>
        <taxon>fabids</taxon>
        <taxon>Cucurbitales</taxon>
        <taxon>Cucurbitaceae</taxon>
        <taxon>Benincaseae</taxon>
        <taxon>Citrullus</taxon>
    </lineage>
</organism>
<evidence type="ECO:0000313" key="2">
    <source>
        <dbReference type="Proteomes" id="UP001642487"/>
    </source>
</evidence>
<evidence type="ECO:0000313" key="1">
    <source>
        <dbReference type="EMBL" id="CAK9315756.1"/>
    </source>
</evidence>
<gene>
    <name evidence="1" type="ORF">CITCOLO1_LOCUS7581</name>
</gene>
<sequence length="250" mass="27757">MAKPVNSLSLYKPAKLPKLNFITTMASNKIVFFLVSSLLLLLTVSAVEYTVTNKAIGTPGGVRFNNEIGVAYSRQVLVAATDFIWKIFRQRSTGDRKSVQKVSLFIVTDYDGVAFASNNEIHVSANYIANYGGDLKREITGILYHEMTHIWQWNGNPSAPGGLVEGIADFVRLKSGYIPGHWVGPGGGSRWDEGYDVTARFLDYLEGLRNGFVAQLNRRLKNGYSADYFVQLLGKPVDQLWADYKATFGN</sequence>
<reference evidence="1 2" key="1">
    <citation type="submission" date="2024-03" db="EMBL/GenBank/DDBJ databases">
        <authorList>
            <person name="Gkanogiannis A."/>
            <person name="Becerra Lopez-Lavalle L."/>
        </authorList>
    </citation>
    <scope>NUCLEOTIDE SEQUENCE [LARGE SCALE GENOMIC DNA]</scope>
</reference>
<dbReference type="Proteomes" id="UP001642487">
    <property type="component" value="Chromosome 2"/>
</dbReference>
<proteinExistence type="predicted"/>
<protein>
    <submittedName>
        <fullName evidence="1">Uncharacterized protein</fullName>
    </submittedName>
</protein>